<sequence>MKISKVPLCAILLFFPFSAGCVAVGPDYRSPVINTPATWNSKASTVAPNLADWWKNLRDPILDQLIADGIEGSPNVAIAKAKVRQARASYASAGGTLYPSVDGKGSFTRSGGGGSAATSTSSFGLDPAWDIDLFGANRRGVEAAYYAKESASEQLRAALVSLIGDIATNYVQLRGAQAQIAIAERNASSQRRTVALTRTQLEAGNISQVDLLSAQTQADTTEAGIPSLRISYASSLNKLSTLTGRSSLALAAILDKPRPLPSAPRRIAAGLPANLLLSRPDIRAAERDYAAATAKIGQSQAALYPSVSLTGKIDTGGANFGDLTRLSTIGWSFGPNLTIPVFQGGKLLADVDAARATRDEAFIKYRQTILDSLSEVENASVQFNQNRLRIAHLEKIVGNNRKITALTLDQFKAGSKNFLDVLNAQRSLLDQENALAQARVEIITNYVALQKALGGGWNGRIDIDRSEVVDGYTGPHLMKPPMATAPDHPARPQ</sequence>
<keyword evidence="2" id="KW-0472">Membrane</keyword>
<evidence type="ECO:0000256" key="2">
    <source>
        <dbReference type="RuleBase" id="RU362097"/>
    </source>
</evidence>
<comment type="caution">
    <text evidence="4">The sequence shown here is derived from an EMBL/GenBank/DDBJ whole genome shotgun (WGS) entry which is preliminary data.</text>
</comment>
<keyword evidence="5" id="KW-1185">Reference proteome</keyword>
<name>A0A849KLJ6_9HYPH</name>
<dbReference type="AlphaFoldDB" id="A0A849KLJ6"/>
<dbReference type="PROSITE" id="PS51257">
    <property type="entry name" value="PROKAR_LIPOPROTEIN"/>
    <property type="match status" value="1"/>
</dbReference>
<dbReference type="GO" id="GO:0015562">
    <property type="term" value="F:efflux transmembrane transporter activity"/>
    <property type="evidence" value="ECO:0007669"/>
    <property type="project" value="InterPro"/>
</dbReference>
<dbReference type="InterPro" id="IPR010131">
    <property type="entry name" value="MdtP/NodT-like"/>
</dbReference>
<feature type="chain" id="PRO_5033107310" evidence="2">
    <location>
        <begin position="20"/>
        <end position="493"/>
    </location>
</feature>
<accession>A0A849KLJ6</accession>
<gene>
    <name evidence="4" type="ORF">HKX02_03940</name>
</gene>
<reference evidence="4 5" key="1">
    <citation type="submission" date="2020-05" db="EMBL/GenBank/DDBJ databases">
        <title>Draft Genome Sequence of Ochrobactrum soli Isolated from Stable Fly Gut.</title>
        <authorList>
            <person name="Pileggi M.T."/>
            <person name="Vazhakkala L.J."/>
            <person name="Wong C.N."/>
        </authorList>
    </citation>
    <scope>NUCLEOTIDE SEQUENCE [LARGE SCALE GENOMIC DNA]</scope>
    <source>
        <strain evidence="4 5">MTP-C0764</strain>
    </source>
</reference>
<dbReference type="InterPro" id="IPR003423">
    <property type="entry name" value="OMP_efflux"/>
</dbReference>
<feature type="region of interest" description="Disordered" evidence="3">
    <location>
        <begin position="474"/>
        <end position="493"/>
    </location>
</feature>
<evidence type="ECO:0000313" key="4">
    <source>
        <dbReference type="EMBL" id="NNU59409.1"/>
    </source>
</evidence>
<keyword evidence="2" id="KW-1134">Transmembrane beta strand</keyword>
<keyword evidence="2" id="KW-0812">Transmembrane</keyword>
<dbReference type="Proteomes" id="UP000574931">
    <property type="component" value="Unassembled WGS sequence"/>
</dbReference>
<comment type="similarity">
    <text evidence="1 2">Belongs to the outer membrane factor (OMF) (TC 1.B.17) family.</text>
</comment>
<evidence type="ECO:0000256" key="1">
    <source>
        <dbReference type="ARBA" id="ARBA00007613"/>
    </source>
</evidence>
<keyword evidence="2" id="KW-0449">Lipoprotein</keyword>
<protein>
    <submittedName>
        <fullName evidence="4">Efflux transporter outer membrane subunit</fullName>
    </submittedName>
</protein>
<dbReference type="SUPFAM" id="SSF56954">
    <property type="entry name" value="Outer membrane efflux proteins (OEP)"/>
    <property type="match status" value="1"/>
</dbReference>
<evidence type="ECO:0000313" key="5">
    <source>
        <dbReference type="Proteomes" id="UP000574931"/>
    </source>
</evidence>
<keyword evidence="2" id="KW-0732">Signal</keyword>
<organism evidence="4 5">
    <name type="scientific">Ochrobactrum soli</name>
    <dbReference type="NCBI Taxonomy" id="2448455"/>
    <lineage>
        <taxon>Bacteria</taxon>
        <taxon>Pseudomonadati</taxon>
        <taxon>Pseudomonadota</taxon>
        <taxon>Alphaproteobacteria</taxon>
        <taxon>Hyphomicrobiales</taxon>
        <taxon>Brucellaceae</taxon>
        <taxon>Brucella/Ochrobactrum group</taxon>
        <taxon>Ochrobactrum</taxon>
    </lineage>
</organism>
<proteinExistence type="inferred from homology"/>
<evidence type="ECO:0000256" key="3">
    <source>
        <dbReference type="SAM" id="MobiDB-lite"/>
    </source>
</evidence>
<dbReference type="Gene3D" id="1.20.1600.10">
    <property type="entry name" value="Outer membrane efflux proteins (OEP)"/>
    <property type="match status" value="1"/>
</dbReference>
<dbReference type="NCBIfam" id="TIGR01845">
    <property type="entry name" value="outer_NodT"/>
    <property type="match status" value="1"/>
</dbReference>
<feature type="signal peptide" evidence="2">
    <location>
        <begin position="1"/>
        <end position="19"/>
    </location>
</feature>
<dbReference type="PANTHER" id="PTHR30203:SF25">
    <property type="entry name" value="OUTER MEMBRANE PROTEIN-RELATED"/>
    <property type="match status" value="1"/>
</dbReference>
<dbReference type="Gene3D" id="2.20.200.10">
    <property type="entry name" value="Outer membrane efflux proteins (OEP)"/>
    <property type="match status" value="1"/>
</dbReference>
<dbReference type="EMBL" id="JABFCY010000002">
    <property type="protein sequence ID" value="NNU59409.1"/>
    <property type="molecule type" value="Genomic_DNA"/>
</dbReference>
<dbReference type="Pfam" id="PF02321">
    <property type="entry name" value="OEP"/>
    <property type="match status" value="2"/>
</dbReference>
<dbReference type="GO" id="GO:0005886">
    <property type="term" value="C:plasma membrane"/>
    <property type="evidence" value="ECO:0007669"/>
    <property type="project" value="UniProtKB-SubCell"/>
</dbReference>
<comment type="subcellular location">
    <subcellularLocation>
        <location evidence="2">Cell membrane</location>
        <topology evidence="2">Lipid-anchor</topology>
    </subcellularLocation>
</comment>
<dbReference type="PANTHER" id="PTHR30203">
    <property type="entry name" value="OUTER MEMBRANE CATION EFFLUX PROTEIN"/>
    <property type="match status" value="1"/>
</dbReference>
<keyword evidence="2" id="KW-0564">Palmitate</keyword>